<dbReference type="OrthoDB" id="7678918at2"/>
<gene>
    <name evidence="1" type="ORF">SAMN05444272_4317</name>
</gene>
<organism evidence="1 2">
    <name type="scientific">Roseibium suaedae</name>
    <dbReference type="NCBI Taxonomy" id="735517"/>
    <lineage>
        <taxon>Bacteria</taxon>
        <taxon>Pseudomonadati</taxon>
        <taxon>Pseudomonadota</taxon>
        <taxon>Alphaproteobacteria</taxon>
        <taxon>Hyphomicrobiales</taxon>
        <taxon>Stappiaceae</taxon>
        <taxon>Roseibium</taxon>
    </lineage>
</organism>
<name>A0A1M7PD97_9HYPH</name>
<dbReference type="STRING" id="735517.SAMN05444272_4317"/>
<dbReference type="RefSeq" id="WP_073015441.1">
    <property type="nucleotide sequence ID" value="NZ_FRBW01000007.1"/>
</dbReference>
<accession>A0A1M7PD97</accession>
<keyword evidence="2" id="KW-1185">Reference proteome</keyword>
<dbReference type="AlphaFoldDB" id="A0A1M7PD97"/>
<reference evidence="1 2" key="1">
    <citation type="submission" date="2016-11" db="EMBL/GenBank/DDBJ databases">
        <authorList>
            <person name="Jaros S."/>
            <person name="Januszkiewicz K."/>
            <person name="Wedrychowicz H."/>
        </authorList>
    </citation>
    <scope>NUCLEOTIDE SEQUENCE [LARGE SCALE GENOMIC DNA]</scope>
    <source>
        <strain evidence="1 2">DSM 22153</strain>
    </source>
</reference>
<dbReference type="EMBL" id="FRBW01000007">
    <property type="protein sequence ID" value="SHN14875.1"/>
    <property type="molecule type" value="Genomic_DNA"/>
</dbReference>
<protein>
    <submittedName>
        <fullName evidence="1">Uncharacterized protein</fullName>
    </submittedName>
</protein>
<dbReference type="Proteomes" id="UP000186002">
    <property type="component" value="Unassembled WGS sequence"/>
</dbReference>
<evidence type="ECO:0000313" key="1">
    <source>
        <dbReference type="EMBL" id="SHN14875.1"/>
    </source>
</evidence>
<proteinExistence type="predicted"/>
<sequence>MSTVHSTTEKLEFAATMGAMIQDSSERAALVDHLSADGRLTVLADTADTVHLVVPADLDDARIASGDEDYLLEIGRRALGNCMYDILPE</sequence>
<evidence type="ECO:0000313" key="2">
    <source>
        <dbReference type="Proteomes" id="UP000186002"/>
    </source>
</evidence>